<dbReference type="Ensembl" id="ENSMFAT00000028736.2">
    <property type="protein sequence ID" value="ENSMFAP00000000567.2"/>
    <property type="gene ID" value="ENSMFAG00000035354.2"/>
</dbReference>
<reference evidence="2" key="3">
    <citation type="submission" date="2025-09" db="UniProtKB">
        <authorList>
            <consortium name="Ensembl"/>
        </authorList>
    </citation>
    <scope>IDENTIFICATION</scope>
</reference>
<protein>
    <recommendedName>
        <fullName evidence="4">B9 domain-containing protein 1</fullName>
    </recommendedName>
</protein>
<organism evidence="2 3">
    <name type="scientific">Macaca fascicularis</name>
    <name type="common">Crab-eating macaque</name>
    <name type="synonym">Cynomolgus monkey</name>
    <dbReference type="NCBI Taxonomy" id="9541"/>
    <lineage>
        <taxon>Eukaryota</taxon>
        <taxon>Metazoa</taxon>
        <taxon>Chordata</taxon>
        <taxon>Craniata</taxon>
        <taxon>Vertebrata</taxon>
        <taxon>Euteleostomi</taxon>
        <taxon>Mammalia</taxon>
        <taxon>Eutheria</taxon>
        <taxon>Euarchontoglires</taxon>
        <taxon>Primates</taxon>
        <taxon>Haplorrhini</taxon>
        <taxon>Catarrhini</taxon>
        <taxon>Cercopithecidae</taxon>
        <taxon>Cercopithecinae</taxon>
        <taxon>Macaca</taxon>
    </lineage>
</organism>
<dbReference type="GeneTree" id="ENSGT00550000076391"/>
<evidence type="ECO:0008006" key="4">
    <source>
        <dbReference type="Google" id="ProtNLM"/>
    </source>
</evidence>
<name>A0A2K5TKJ3_MACFA</name>
<dbReference type="Proteomes" id="UP000233100">
    <property type="component" value="Chromosome 16"/>
</dbReference>
<evidence type="ECO:0000313" key="3">
    <source>
        <dbReference type="Proteomes" id="UP000233100"/>
    </source>
</evidence>
<sequence>MTAPAHCACACHTPTPTPTHTHARGLREGVAAKKRVLRATPSVSRATPASLSNRARPRWVPPEPPALPWRPRVLASFYSWSTGRWRAPSFQSMMTSTASTALCTARTGPPQRVWRRGSHRSRPRAKMCGKHWCGTSPLMSPLKAPTPTAGHRSCSACMDQMCSGTMWFEAMGPCTCPSHLAGTKGPSPCLSQSLHPNCRSLQAGSWGGDPSTQTPRWWLRVKAGKVKLPPLLFPQPPDRLEPGSRWAQGWGECRGPARHMGASPQMFPDEGLVGAQRVCHVCLSWQPLYLPVRDMGQALCPHFTDENTEAERFPDQPGSVSAPSQPD</sequence>
<reference evidence="2 3" key="1">
    <citation type="submission" date="2013-03" db="EMBL/GenBank/DDBJ databases">
        <authorList>
            <person name="Warren W."/>
            <person name="Wilson R.K."/>
        </authorList>
    </citation>
    <scope>NUCLEOTIDE SEQUENCE</scope>
</reference>
<feature type="region of interest" description="Disordered" evidence="1">
    <location>
        <begin position="307"/>
        <end position="327"/>
    </location>
</feature>
<feature type="region of interest" description="Disordered" evidence="1">
    <location>
        <begin position="38"/>
        <end position="57"/>
    </location>
</feature>
<dbReference type="VEuPathDB" id="HostDB:ENSMFAG00000035354"/>
<evidence type="ECO:0000313" key="2">
    <source>
        <dbReference type="Ensembl" id="ENSMFAP00000000567.2"/>
    </source>
</evidence>
<proteinExistence type="predicted"/>
<keyword evidence="3" id="KW-1185">Reference proteome</keyword>
<evidence type="ECO:0000256" key="1">
    <source>
        <dbReference type="SAM" id="MobiDB-lite"/>
    </source>
</evidence>
<dbReference type="AlphaFoldDB" id="A0A2K5TKJ3"/>
<accession>A0A2K5TKJ3</accession>
<feature type="compositionally biased region" description="Polar residues" evidence="1">
    <location>
        <begin position="41"/>
        <end position="53"/>
    </location>
</feature>
<reference evidence="2" key="2">
    <citation type="submission" date="2025-08" db="UniProtKB">
        <authorList>
            <consortium name="Ensembl"/>
        </authorList>
    </citation>
    <scope>IDENTIFICATION</scope>
</reference>
<dbReference type="Bgee" id="ENSMFAG00000035354">
    <property type="expression patterns" value="Expressed in pituitary gland and 12 other cell types or tissues"/>
</dbReference>
<feature type="compositionally biased region" description="Polar residues" evidence="1">
    <location>
        <begin position="318"/>
        <end position="327"/>
    </location>
</feature>